<feature type="repeat" description="PPR" evidence="3">
    <location>
        <begin position="150"/>
        <end position="184"/>
    </location>
</feature>
<keyword evidence="5" id="KW-1185">Reference proteome</keyword>
<dbReference type="NCBIfam" id="TIGR00756">
    <property type="entry name" value="PPR"/>
    <property type="match status" value="4"/>
</dbReference>
<protein>
    <recommendedName>
        <fullName evidence="6">Pentatricopeptide repeat-containing protein</fullName>
    </recommendedName>
</protein>
<dbReference type="AlphaFoldDB" id="A0AAU9NW19"/>
<proteinExistence type="inferred from homology"/>
<comment type="caution">
    <text evidence="4">The sequence shown here is derived from an EMBL/GenBank/DDBJ whole genome shotgun (WGS) entry which is preliminary data.</text>
</comment>
<dbReference type="PANTHER" id="PTHR47939:SF13">
    <property type="entry name" value="OS03G0201400 PROTEIN"/>
    <property type="match status" value="1"/>
</dbReference>
<comment type="similarity">
    <text evidence="1">Belongs to the PPR family. P subfamily.</text>
</comment>
<organism evidence="4 5">
    <name type="scientific">Lactuca virosa</name>
    <dbReference type="NCBI Taxonomy" id="75947"/>
    <lineage>
        <taxon>Eukaryota</taxon>
        <taxon>Viridiplantae</taxon>
        <taxon>Streptophyta</taxon>
        <taxon>Embryophyta</taxon>
        <taxon>Tracheophyta</taxon>
        <taxon>Spermatophyta</taxon>
        <taxon>Magnoliopsida</taxon>
        <taxon>eudicotyledons</taxon>
        <taxon>Gunneridae</taxon>
        <taxon>Pentapetalae</taxon>
        <taxon>asterids</taxon>
        <taxon>campanulids</taxon>
        <taxon>Asterales</taxon>
        <taxon>Asteraceae</taxon>
        <taxon>Cichorioideae</taxon>
        <taxon>Cichorieae</taxon>
        <taxon>Lactucinae</taxon>
        <taxon>Lactuca</taxon>
    </lineage>
</organism>
<accession>A0AAU9NW19</accession>
<feature type="repeat" description="PPR" evidence="3">
    <location>
        <begin position="44"/>
        <end position="78"/>
    </location>
</feature>
<feature type="repeat" description="PPR" evidence="3">
    <location>
        <begin position="9"/>
        <end position="43"/>
    </location>
</feature>
<dbReference type="Pfam" id="PF01535">
    <property type="entry name" value="PPR"/>
    <property type="match status" value="3"/>
</dbReference>
<name>A0AAU9NW19_9ASTR</name>
<dbReference type="InterPro" id="IPR050667">
    <property type="entry name" value="PPR-containing_protein"/>
</dbReference>
<dbReference type="EMBL" id="CAKMRJ010005412">
    <property type="protein sequence ID" value="CAH1442022.1"/>
    <property type="molecule type" value="Genomic_DNA"/>
</dbReference>
<sequence>MEEAGVEANAFTYGKYIHGLCSRGETDLAFQVVKKLRESNKPVDVSAYACVIRGFVKKRKLQDAEDVFFHMKVREVVPDAHCYSVLIQGYCHKGDIVKALDLCKELESRGIETDHKFVRWMMQYLCGMGMLDEALRVFKHFTQESRVFIDGVSFNIAIDSARKLGKMDDAMGLVEKMKSRKIKPVVIQALGLEATGTNQ</sequence>
<dbReference type="InterPro" id="IPR011990">
    <property type="entry name" value="TPR-like_helical_dom_sf"/>
</dbReference>
<evidence type="ECO:0000256" key="1">
    <source>
        <dbReference type="ARBA" id="ARBA00007626"/>
    </source>
</evidence>
<dbReference type="Gene3D" id="1.25.40.10">
    <property type="entry name" value="Tetratricopeptide repeat domain"/>
    <property type="match status" value="2"/>
</dbReference>
<evidence type="ECO:0000313" key="5">
    <source>
        <dbReference type="Proteomes" id="UP001157418"/>
    </source>
</evidence>
<dbReference type="PROSITE" id="PS51375">
    <property type="entry name" value="PPR"/>
    <property type="match status" value="4"/>
</dbReference>
<evidence type="ECO:0008006" key="6">
    <source>
        <dbReference type="Google" id="ProtNLM"/>
    </source>
</evidence>
<dbReference type="InterPro" id="IPR002885">
    <property type="entry name" value="PPR_rpt"/>
</dbReference>
<evidence type="ECO:0000256" key="3">
    <source>
        <dbReference type="PROSITE-ProRule" id="PRU00708"/>
    </source>
</evidence>
<dbReference type="PANTHER" id="PTHR47939">
    <property type="entry name" value="MEMBRANE-ASSOCIATED SALT-INDUCIBLE PROTEIN-LIKE"/>
    <property type="match status" value="1"/>
</dbReference>
<feature type="repeat" description="PPR" evidence="3">
    <location>
        <begin position="79"/>
        <end position="113"/>
    </location>
</feature>
<evidence type="ECO:0000313" key="4">
    <source>
        <dbReference type="EMBL" id="CAH1442022.1"/>
    </source>
</evidence>
<keyword evidence="2" id="KW-0677">Repeat</keyword>
<dbReference type="Proteomes" id="UP001157418">
    <property type="component" value="Unassembled WGS sequence"/>
</dbReference>
<evidence type="ECO:0000256" key="2">
    <source>
        <dbReference type="ARBA" id="ARBA00022737"/>
    </source>
</evidence>
<reference evidence="4 5" key="1">
    <citation type="submission" date="2022-01" db="EMBL/GenBank/DDBJ databases">
        <authorList>
            <person name="Xiong W."/>
            <person name="Schranz E."/>
        </authorList>
    </citation>
    <scope>NUCLEOTIDE SEQUENCE [LARGE SCALE GENOMIC DNA]</scope>
</reference>
<gene>
    <name evidence="4" type="ORF">LVIROSA_LOCUS28041</name>
</gene>
<dbReference type="Pfam" id="PF13041">
    <property type="entry name" value="PPR_2"/>
    <property type="match status" value="1"/>
</dbReference>